<dbReference type="Gene3D" id="1.10.10.10">
    <property type="entry name" value="Winged helix-like DNA-binding domain superfamily/Winged helix DNA-binding domain"/>
    <property type="match status" value="1"/>
</dbReference>
<evidence type="ECO:0000259" key="4">
    <source>
        <dbReference type="PROSITE" id="PS50043"/>
    </source>
</evidence>
<keyword evidence="2" id="KW-0238">DNA-binding</keyword>
<feature type="domain" description="HTH luxR-type" evidence="4">
    <location>
        <begin position="43"/>
        <end position="108"/>
    </location>
</feature>
<evidence type="ECO:0000313" key="5">
    <source>
        <dbReference type="EMBL" id="MCX3059576.1"/>
    </source>
</evidence>
<dbReference type="CDD" id="cd06170">
    <property type="entry name" value="LuxR_C_like"/>
    <property type="match status" value="1"/>
</dbReference>
<proteinExistence type="predicted"/>
<dbReference type="PANTHER" id="PTHR44688:SF16">
    <property type="entry name" value="DNA-BINDING TRANSCRIPTIONAL ACTIVATOR DEVR_DOSR"/>
    <property type="match status" value="1"/>
</dbReference>
<dbReference type="PROSITE" id="PS50043">
    <property type="entry name" value="HTH_LUXR_2"/>
    <property type="match status" value="1"/>
</dbReference>
<dbReference type="SMART" id="SM00421">
    <property type="entry name" value="HTH_LUXR"/>
    <property type="match status" value="1"/>
</dbReference>
<sequence length="123" mass="13067">MSATSTSLRRHIATGVKDLGLPLTPQDTDRLIRYVIGCANESYPTATVELTNQRRAVLTGLALGETVAQTGRRLGISEHTVRTHRRLLYRQLGVHTGPAAVAAGIRFGALRVPSAPSVPGGEA</sequence>
<evidence type="ECO:0000313" key="6">
    <source>
        <dbReference type="Proteomes" id="UP001163064"/>
    </source>
</evidence>
<dbReference type="RefSeq" id="WP_266597489.1">
    <property type="nucleotide sequence ID" value="NZ_JAPHNL010000057.1"/>
</dbReference>
<evidence type="ECO:0000256" key="2">
    <source>
        <dbReference type="ARBA" id="ARBA00023125"/>
    </source>
</evidence>
<dbReference type="InterPro" id="IPR016032">
    <property type="entry name" value="Sig_transdc_resp-reg_C-effctor"/>
</dbReference>
<keyword evidence="1" id="KW-0805">Transcription regulation</keyword>
<evidence type="ECO:0000256" key="1">
    <source>
        <dbReference type="ARBA" id="ARBA00023015"/>
    </source>
</evidence>
<dbReference type="PANTHER" id="PTHR44688">
    <property type="entry name" value="DNA-BINDING TRANSCRIPTIONAL ACTIVATOR DEVR_DOSR"/>
    <property type="match status" value="1"/>
</dbReference>
<keyword evidence="3" id="KW-0804">Transcription</keyword>
<accession>A0ABT3TRC5</accession>
<dbReference type="InterPro" id="IPR000792">
    <property type="entry name" value="Tscrpt_reg_LuxR_C"/>
</dbReference>
<gene>
    <name evidence="5" type="ORF">OFY01_07295</name>
</gene>
<dbReference type="EMBL" id="JAPHNL010000057">
    <property type="protein sequence ID" value="MCX3059576.1"/>
    <property type="molecule type" value="Genomic_DNA"/>
</dbReference>
<keyword evidence="6" id="KW-1185">Reference proteome</keyword>
<protein>
    <submittedName>
        <fullName evidence="5">Helix-turn-helix transcriptional regulator</fullName>
    </submittedName>
</protein>
<organism evidence="5 6">
    <name type="scientific">Streptomyces beihaiensis</name>
    <dbReference type="NCBI Taxonomy" id="2984495"/>
    <lineage>
        <taxon>Bacteria</taxon>
        <taxon>Bacillati</taxon>
        <taxon>Actinomycetota</taxon>
        <taxon>Actinomycetes</taxon>
        <taxon>Kitasatosporales</taxon>
        <taxon>Streptomycetaceae</taxon>
        <taxon>Streptomyces</taxon>
    </lineage>
</organism>
<dbReference type="Proteomes" id="UP001163064">
    <property type="component" value="Unassembled WGS sequence"/>
</dbReference>
<dbReference type="PRINTS" id="PR00038">
    <property type="entry name" value="HTHLUXR"/>
</dbReference>
<comment type="caution">
    <text evidence="5">The sequence shown here is derived from an EMBL/GenBank/DDBJ whole genome shotgun (WGS) entry which is preliminary data.</text>
</comment>
<dbReference type="Pfam" id="PF00196">
    <property type="entry name" value="GerE"/>
    <property type="match status" value="1"/>
</dbReference>
<evidence type="ECO:0000256" key="3">
    <source>
        <dbReference type="ARBA" id="ARBA00023163"/>
    </source>
</evidence>
<reference evidence="5" key="1">
    <citation type="submission" date="2022-10" db="EMBL/GenBank/DDBJ databases">
        <title>Streptomyces beihaiensis sp. nov., a chitin degrading actinobacterium, isolated from shrimp pond soil.</title>
        <authorList>
            <person name="Xie J."/>
            <person name="Shen N."/>
        </authorList>
    </citation>
    <scope>NUCLEOTIDE SEQUENCE</scope>
    <source>
        <strain evidence="5">GXMU-J5</strain>
    </source>
</reference>
<dbReference type="InterPro" id="IPR036388">
    <property type="entry name" value="WH-like_DNA-bd_sf"/>
</dbReference>
<dbReference type="SUPFAM" id="SSF46894">
    <property type="entry name" value="C-terminal effector domain of the bipartite response regulators"/>
    <property type="match status" value="1"/>
</dbReference>
<name>A0ABT3TRC5_9ACTN</name>